<evidence type="ECO:0000313" key="3">
    <source>
        <dbReference type="Proteomes" id="UP001529510"/>
    </source>
</evidence>
<evidence type="ECO:0000313" key="2">
    <source>
        <dbReference type="EMBL" id="KAL0164368.1"/>
    </source>
</evidence>
<dbReference type="EMBL" id="JAMKFB020000020">
    <property type="protein sequence ID" value="KAL0164368.1"/>
    <property type="molecule type" value="Genomic_DNA"/>
</dbReference>
<feature type="compositionally biased region" description="Polar residues" evidence="1">
    <location>
        <begin position="145"/>
        <end position="156"/>
    </location>
</feature>
<protein>
    <submittedName>
        <fullName evidence="2">Uncharacterized protein</fullName>
    </submittedName>
</protein>
<dbReference type="AlphaFoldDB" id="A0ABD0NR37"/>
<feature type="region of interest" description="Disordered" evidence="1">
    <location>
        <begin position="44"/>
        <end position="163"/>
    </location>
</feature>
<sequence length="163" mass="18449">LPGAHLVRRPMRTLGLLRHRLRVVDPREHVPVEESVNNQWEPLRPVTRPQHKDNRDAQYERTKLMASPDRTCTSGEDEEEMEEEEMELVEEWCGTEGGKRPIQKYSKPAARTKNGLICTTRSSGSDGGGSSPSLKAPYWTGFSPKDNNCKNVNNATAEHKEHC</sequence>
<feature type="non-terminal residue" evidence="2">
    <location>
        <position position="1"/>
    </location>
</feature>
<feature type="non-terminal residue" evidence="2">
    <location>
        <position position="163"/>
    </location>
</feature>
<feature type="compositionally biased region" description="Basic and acidic residues" evidence="1">
    <location>
        <begin position="50"/>
        <end position="63"/>
    </location>
</feature>
<evidence type="ECO:0000256" key="1">
    <source>
        <dbReference type="SAM" id="MobiDB-lite"/>
    </source>
</evidence>
<reference evidence="2 3" key="1">
    <citation type="submission" date="2024-05" db="EMBL/GenBank/DDBJ databases">
        <title>Genome sequencing and assembly of Indian major carp, Cirrhinus mrigala (Hamilton, 1822).</title>
        <authorList>
            <person name="Mohindra V."/>
            <person name="Chowdhury L.M."/>
            <person name="Lal K."/>
            <person name="Jena J.K."/>
        </authorList>
    </citation>
    <scope>NUCLEOTIDE SEQUENCE [LARGE SCALE GENOMIC DNA]</scope>
    <source>
        <strain evidence="2">CM1030</strain>
        <tissue evidence="2">Blood</tissue>
    </source>
</reference>
<dbReference type="Proteomes" id="UP001529510">
    <property type="component" value="Unassembled WGS sequence"/>
</dbReference>
<keyword evidence="3" id="KW-1185">Reference proteome</keyword>
<comment type="caution">
    <text evidence="2">The sequence shown here is derived from an EMBL/GenBank/DDBJ whole genome shotgun (WGS) entry which is preliminary data.</text>
</comment>
<gene>
    <name evidence="2" type="ORF">M9458_040121</name>
</gene>
<proteinExistence type="predicted"/>
<accession>A0ABD0NR37</accession>
<organism evidence="2 3">
    <name type="scientific">Cirrhinus mrigala</name>
    <name type="common">Mrigala</name>
    <dbReference type="NCBI Taxonomy" id="683832"/>
    <lineage>
        <taxon>Eukaryota</taxon>
        <taxon>Metazoa</taxon>
        <taxon>Chordata</taxon>
        <taxon>Craniata</taxon>
        <taxon>Vertebrata</taxon>
        <taxon>Euteleostomi</taxon>
        <taxon>Actinopterygii</taxon>
        <taxon>Neopterygii</taxon>
        <taxon>Teleostei</taxon>
        <taxon>Ostariophysi</taxon>
        <taxon>Cypriniformes</taxon>
        <taxon>Cyprinidae</taxon>
        <taxon>Labeoninae</taxon>
        <taxon>Labeonini</taxon>
        <taxon>Cirrhinus</taxon>
    </lineage>
</organism>
<name>A0ABD0NR37_CIRMR</name>
<feature type="compositionally biased region" description="Acidic residues" evidence="1">
    <location>
        <begin position="75"/>
        <end position="90"/>
    </location>
</feature>